<comment type="similarity">
    <text evidence="1 4">Belongs to the glycosyl hydrolase 43 family.</text>
</comment>
<evidence type="ECO:0000256" key="1">
    <source>
        <dbReference type="ARBA" id="ARBA00009865"/>
    </source>
</evidence>
<accession>A0ABS1BGG0</accession>
<dbReference type="SUPFAM" id="SSF75005">
    <property type="entry name" value="Arabinanase/levansucrase/invertase"/>
    <property type="match status" value="1"/>
</dbReference>
<sequence length="366" mass="41694">MRKIRVWGLLLGLFTSIVSLQLSCKTKSSSAVLNRNLNQDSVAPLQTKIYPDRLWRDTNGNPINAHSAGIYYEKGYYYWYGEHKLERTSETKGHTDGGMHAYRSKDLINWEDLGLVLSVDYKNKNADMAYGCIFQRPKVVYNAKTKKYVAFFKLYLKGVGYGVCHTGVATADHPQGPFTYSHKFLASSQNGSGDFALYQDEKGNLYHFTVRKSDRVFVKARMTDDYMNPATEYLPCKGVTVSTEGPAIFYSSGTYHLLGSGSTGWNPNPARYFTSKSLEGPWVNEGNPCSGINPISNLGPEKTYDGQSTFIVKIEGKSNQYIALFDVWKPKDIYNSKYIWLPFKLKNDKMQISWIDSWNMDWYHKN</sequence>
<name>A0ABS1BGG0_9SPHI</name>
<dbReference type="Gene3D" id="2.115.10.20">
    <property type="entry name" value="Glycosyl hydrolase domain, family 43"/>
    <property type="match status" value="1"/>
</dbReference>
<keyword evidence="6" id="KW-1185">Reference proteome</keyword>
<dbReference type="PANTHER" id="PTHR22925">
    <property type="entry name" value="GLYCOSYL HYDROLASE 43 FAMILY MEMBER"/>
    <property type="match status" value="1"/>
</dbReference>
<comment type="caution">
    <text evidence="5">The sequence shown here is derived from an EMBL/GenBank/DDBJ whole genome shotgun (WGS) entry which is preliminary data.</text>
</comment>
<evidence type="ECO:0000256" key="3">
    <source>
        <dbReference type="ARBA" id="ARBA00023295"/>
    </source>
</evidence>
<evidence type="ECO:0000256" key="4">
    <source>
        <dbReference type="RuleBase" id="RU361187"/>
    </source>
</evidence>
<keyword evidence="3 4" id="KW-0326">Glycosidase</keyword>
<dbReference type="EMBL" id="JAEHFY010000003">
    <property type="protein sequence ID" value="MBK0381932.1"/>
    <property type="molecule type" value="Genomic_DNA"/>
</dbReference>
<proteinExistence type="inferred from homology"/>
<dbReference type="InterPro" id="IPR023296">
    <property type="entry name" value="Glyco_hydro_beta-prop_sf"/>
</dbReference>
<dbReference type="PANTHER" id="PTHR22925:SF3">
    <property type="entry name" value="GLYCOSYL HYDROLASE FAMILY PROTEIN 43"/>
    <property type="match status" value="1"/>
</dbReference>
<dbReference type="InterPro" id="IPR006710">
    <property type="entry name" value="Glyco_hydro_43"/>
</dbReference>
<organism evidence="5 6">
    <name type="scientific">Pedobacter segetis</name>
    <dbReference type="NCBI Taxonomy" id="2793069"/>
    <lineage>
        <taxon>Bacteria</taxon>
        <taxon>Pseudomonadati</taxon>
        <taxon>Bacteroidota</taxon>
        <taxon>Sphingobacteriia</taxon>
        <taxon>Sphingobacteriales</taxon>
        <taxon>Sphingobacteriaceae</taxon>
        <taxon>Pedobacter</taxon>
    </lineage>
</organism>
<evidence type="ECO:0000313" key="6">
    <source>
        <dbReference type="Proteomes" id="UP000660024"/>
    </source>
</evidence>
<keyword evidence="2 4" id="KW-0378">Hydrolase</keyword>
<gene>
    <name evidence="5" type="ORF">I5M32_03085</name>
</gene>
<dbReference type="Pfam" id="PF04616">
    <property type="entry name" value="Glyco_hydro_43"/>
    <property type="match status" value="1"/>
</dbReference>
<dbReference type="Proteomes" id="UP000660024">
    <property type="component" value="Unassembled WGS sequence"/>
</dbReference>
<evidence type="ECO:0000256" key="2">
    <source>
        <dbReference type="ARBA" id="ARBA00022801"/>
    </source>
</evidence>
<dbReference type="RefSeq" id="WP_200584713.1">
    <property type="nucleotide sequence ID" value="NZ_JAEHFY010000003.1"/>
</dbReference>
<reference evidence="5 6" key="1">
    <citation type="submission" date="2020-12" db="EMBL/GenBank/DDBJ databases">
        <title>Bacterial novel species Pedobacter sp. SD-b isolated from soil.</title>
        <authorList>
            <person name="Jung H.-Y."/>
        </authorList>
    </citation>
    <scope>NUCLEOTIDE SEQUENCE [LARGE SCALE GENOMIC DNA]</scope>
    <source>
        <strain evidence="5 6">SD-b</strain>
    </source>
</reference>
<protein>
    <submittedName>
        <fullName evidence="5">Family 43 glycosylhydrolase</fullName>
    </submittedName>
</protein>
<evidence type="ECO:0000313" key="5">
    <source>
        <dbReference type="EMBL" id="MBK0381932.1"/>
    </source>
</evidence>